<accession>A0ABU0SKJ6</accession>
<gene>
    <name evidence="1" type="ORF">QF035_000813</name>
</gene>
<comment type="caution">
    <text evidence="1">The sequence shown here is derived from an EMBL/GenBank/DDBJ whole genome shotgun (WGS) entry which is preliminary data.</text>
</comment>
<evidence type="ECO:0000313" key="1">
    <source>
        <dbReference type="EMBL" id="MDQ1023231.1"/>
    </source>
</evidence>
<organism evidence="1 2">
    <name type="scientific">Streptomyces umbrinus</name>
    <dbReference type="NCBI Taxonomy" id="67370"/>
    <lineage>
        <taxon>Bacteria</taxon>
        <taxon>Bacillati</taxon>
        <taxon>Actinomycetota</taxon>
        <taxon>Actinomycetes</taxon>
        <taxon>Kitasatosporales</taxon>
        <taxon>Streptomycetaceae</taxon>
        <taxon>Streptomyces</taxon>
        <taxon>Streptomyces phaeochromogenes group</taxon>
    </lineage>
</organism>
<keyword evidence="2" id="KW-1185">Reference proteome</keyword>
<dbReference type="EMBL" id="JAUSZI010000002">
    <property type="protein sequence ID" value="MDQ1023231.1"/>
    <property type="molecule type" value="Genomic_DNA"/>
</dbReference>
<dbReference type="Proteomes" id="UP001230328">
    <property type="component" value="Unassembled WGS sequence"/>
</dbReference>
<name>A0ABU0SKJ6_9ACTN</name>
<evidence type="ECO:0000313" key="2">
    <source>
        <dbReference type="Proteomes" id="UP001230328"/>
    </source>
</evidence>
<protein>
    <submittedName>
        <fullName evidence="1">Uncharacterized protein</fullName>
    </submittedName>
</protein>
<sequence>MENMRAQAERLDAEMADDDIIEVDLTGDSNCDRASSGGP</sequence>
<reference evidence="1 2" key="1">
    <citation type="submission" date="2023-07" db="EMBL/GenBank/DDBJ databases">
        <title>Comparative genomics of wheat-associated soil bacteria to identify genetic determinants of phenazine resistance.</title>
        <authorList>
            <person name="Mouncey N."/>
        </authorList>
    </citation>
    <scope>NUCLEOTIDE SEQUENCE [LARGE SCALE GENOMIC DNA]</scope>
    <source>
        <strain evidence="1 2">V2I4</strain>
    </source>
</reference>
<proteinExistence type="predicted"/>